<dbReference type="GO" id="GO:0009055">
    <property type="term" value="F:electron transfer activity"/>
    <property type="evidence" value="ECO:0007669"/>
    <property type="project" value="InterPro"/>
</dbReference>
<dbReference type="Proteomes" id="UP000186221">
    <property type="component" value="Unassembled WGS sequence"/>
</dbReference>
<dbReference type="Gene3D" id="1.10.760.10">
    <property type="entry name" value="Cytochrome c-like domain"/>
    <property type="match status" value="1"/>
</dbReference>
<dbReference type="STRING" id="453582.SAMN05421580_102155"/>
<evidence type="ECO:0008006" key="3">
    <source>
        <dbReference type="Google" id="ProtNLM"/>
    </source>
</evidence>
<evidence type="ECO:0000313" key="2">
    <source>
        <dbReference type="Proteomes" id="UP000186221"/>
    </source>
</evidence>
<accession>A0A1N7JXB0</accession>
<keyword evidence="2" id="KW-1185">Reference proteome</keyword>
<evidence type="ECO:0000313" key="1">
    <source>
        <dbReference type="EMBL" id="SIS53968.1"/>
    </source>
</evidence>
<dbReference type="AlphaFoldDB" id="A0A1N7JXB0"/>
<organism evidence="1 2">
    <name type="scientific">Rhodobacter aestuarii</name>
    <dbReference type="NCBI Taxonomy" id="453582"/>
    <lineage>
        <taxon>Bacteria</taxon>
        <taxon>Pseudomonadati</taxon>
        <taxon>Pseudomonadota</taxon>
        <taxon>Alphaproteobacteria</taxon>
        <taxon>Rhodobacterales</taxon>
        <taxon>Rhodobacter group</taxon>
        <taxon>Rhodobacter</taxon>
    </lineage>
</organism>
<dbReference type="GO" id="GO:0020037">
    <property type="term" value="F:heme binding"/>
    <property type="evidence" value="ECO:0007669"/>
    <property type="project" value="InterPro"/>
</dbReference>
<dbReference type="InterPro" id="IPR036909">
    <property type="entry name" value="Cyt_c-like_dom_sf"/>
</dbReference>
<reference evidence="2" key="1">
    <citation type="submission" date="2017-01" db="EMBL/GenBank/DDBJ databases">
        <authorList>
            <person name="Varghese N."/>
            <person name="Submissions S."/>
        </authorList>
    </citation>
    <scope>NUCLEOTIDE SEQUENCE [LARGE SCALE GENOMIC DNA]</scope>
    <source>
        <strain evidence="2">DSM 19945</strain>
    </source>
</reference>
<dbReference type="RefSeq" id="WP_076483750.1">
    <property type="nucleotide sequence ID" value="NZ_FTOG01000002.1"/>
</dbReference>
<dbReference type="OrthoDB" id="9812926at2"/>
<dbReference type="EMBL" id="FTOG01000002">
    <property type="protein sequence ID" value="SIS53968.1"/>
    <property type="molecule type" value="Genomic_DNA"/>
</dbReference>
<sequence length="93" mass="10601">MLPRFAAFSALSVIWLVVSLGPATSFPLPKGEGLKTLRKECTRCHSLMQISNADGRSRPEWEKHVVDMTDIERRPEAMREVVDYLTEHFPPGY</sequence>
<protein>
    <recommendedName>
        <fullName evidence="3">Quinohemoprotein amine dehydrogenase alpha subunit haem binding domain-containing protein</fullName>
    </recommendedName>
</protein>
<proteinExistence type="predicted"/>
<name>A0A1N7JXB0_9RHOB</name>
<gene>
    <name evidence="1" type="ORF">SAMN05421580_102155</name>
</gene>